<gene>
    <name evidence="1" type="ORF">SAMN05444380_1245</name>
</gene>
<dbReference type="Proteomes" id="UP000181976">
    <property type="component" value="Unassembled WGS sequence"/>
</dbReference>
<dbReference type="EMBL" id="FONA01000024">
    <property type="protein sequence ID" value="SFE95261.1"/>
    <property type="molecule type" value="Genomic_DNA"/>
</dbReference>
<dbReference type="eggNOG" id="ENOG5031600">
    <property type="taxonomic scope" value="Bacteria"/>
</dbReference>
<dbReference type="InParanoid" id="A0A1I2ESG7"/>
<name>A0A1I2ESG7_9BACT</name>
<proteinExistence type="predicted"/>
<evidence type="ECO:0000313" key="2">
    <source>
        <dbReference type="Proteomes" id="UP000181976"/>
    </source>
</evidence>
<accession>A0A1I2ESG7</accession>
<evidence type="ECO:0000313" key="1">
    <source>
        <dbReference type="EMBL" id="SFE95261.1"/>
    </source>
</evidence>
<dbReference type="STRING" id="385682.SAMN05444380_1245"/>
<reference evidence="1 2" key="1">
    <citation type="submission" date="2016-10" db="EMBL/GenBank/DDBJ databases">
        <authorList>
            <person name="de Groot N.N."/>
        </authorList>
    </citation>
    <scope>NUCLEOTIDE SEQUENCE [LARGE SCALE GENOMIC DNA]</scope>
    <source>
        <strain evidence="1 2">DSM 19012</strain>
    </source>
</reference>
<protein>
    <submittedName>
        <fullName evidence="1">Uncharacterized protein</fullName>
    </submittedName>
</protein>
<keyword evidence="2" id="KW-1185">Reference proteome</keyword>
<dbReference type="AlphaFoldDB" id="A0A1I2ESG7"/>
<sequence length="334" mass="37984">MEIITRLLHYLRQLKNNYFNLIIIFLVMKKNKILITLLALITFTFGACSDYEDTEEVSPSVSKDNPEVRFDFDNPTTFEFDPASNIEFSLSVIRNNESGKLEVPLYVLQNTENSFVFPESIVFEDGEDTTSITIGISDSAPIGEVLPFQIEIDESFINPYLETTYSIFEGEVAIIKWNQLGTVHFYDSFSFYSIAEVDLEQRDDMPEVYRINSPYTEGILLEAEWEGWIGGPTQDKIVFTVDGDNVTWEGFWYTNLLYQGVSGQSIKAYLPSAIGKEGDEQSVVVKDDDENILYFELYPSFYIDGLGGFGLNPVFLGFPGYDLSSVLELPVYED</sequence>
<organism evidence="1 2">
    <name type="scientific">Thermophagus xiamenensis</name>
    <dbReference type="NCBI Taxonomy" id="385682"/>
    <lineage>
        <taxon>Bacteria</taxon>
        <taxon>Pseudomonadati</taxon>
        <taxon>Bacteroidota</taxon>
        <taxon>Bacteroidia</taxon>
        <taxon>Marinilabiliales</taxon>
        <taxon>Marinilabiliaceae</taxon>
        <taxon>Thermophagus</taxon>
    </lineage>
</organism>